<reference evidence="8 9" key="1">
    <citation type="journal article" date="2010" name="J. Bacteriol.">
        <title>Complete genome sequence of the aerobic facultative methanotroph Methylocella silvestris BL2.</title>
        <authorList>
            <person name="Chen Y."/>
            <person name="Crombie A."/>
            <person name="Rahman M.T."/>
            <person name="Dedysh S.N."/>
            <person name="Liesack W."/>
            <person name="Stott M.B."/>
            <person name="Alam M."/>
            <person name="Theisen A.R."/>
            <person name="Murrell J.C."/>
            <person name="Dunfield P.F."/>
        </authorList>
    </citation>
    <scope>NUCLEOTIDE SEQUENCE [LARGE SCALE GENOMIC DNA]</scope>
    <source>
        <strain evidence="9">DSM 15510 / CIP 108128 / LMG 27833 / NCIMB 13906 / BL2</strain>
    </source>
</reference>
<comment type="similarity">
    <text evidence="1">Belongs to the adrenodoxin/putidaredoxin family.</text>
</comment>
<keyword evidence="2" id="KW-0001">2Fe-2S</keyword>
<accession>B8ETT6</accession>
<keyword evidence="3" id="KW-0479">Metal-binding</keyword>
<dbReference type="RefSeq" id="WP_012592507.1">
    <property type="nucleotide sequence ID" value="NC_011666.1"/>
</dbReference>
<dbReference type="InterPro" id="IPR036010">
    <property type="entry name" value="2Fe-2S_ferredoxin-like_sf"/>
</dbReference>
<dbReference type="OrthoDB" id="9799640at2"/>
<evidence type="ECO:0000313" key="9">
    <source>
        <dbReference type="Proteomes" id="UP000002257"/>
    </source>
</evidence>
<dbReference type="STRING" id="395965.Msil_3549"/>
<evidence type="ECO:0000256" key="4">
    <source>
        <dbReference type="ARBA" id="ARBA00023004"/>
    </source>
</evidence>
<dbReference type="PANTHER" id="PTHR23426">
    <property type="entry name" value="FERREDOXIN/ADRENODOXIN"/>
    <property type="match status" value="1"/>
</dbReference>
<protein>
    <submittedName>
        <fullName evidence="8">Ferredoxin</fullName>
    </submittedName>
</protein>
<evidence type="ECO:0000256" key="3">
    <source>
        <dbReference type="ARBA" id="ARBA00022723"/>
    </source>
</evidence>
<dbReference type="InterPro" id="IPR012675">
    <property type="entry name" value="Beta-grasp_dom_sf"/>
</dbReference>
<keyword evidence="4" id="KW-0408">Iron</keyword>
<dbReference type="GO" id="GO:0046872">
    <property type="term" value="F:metal ion binding"/>
    <property type="evidence" value="ECO:0007669"/>
    <property type="project" value="UniProtKB-KW"/>
</dbReference>
<dbReference type="Proteomes" id="UP000002257">
    <property type="component" value="Chromosome"/>
</dbReference>
<evidence type="ECO:0000256" key="6">
    <source>
        <dbReference type="ARBA" id="ARBA00034078"/>
    </source>
</evidence>
<dbReference type="PRINTS" id="PR00355">
    <property type="entry name" value="ADRENODOXIN"/>
</dbReference>
<name>B8ETT6_METSB</name>
<evidence type="ECO:0000256" key="5">
    <source>
        <dbReference type="ARBA" id="ARBA00023014"/>
    </source>
</evidence>
<comment type="cofactor">
    <cofactor evidence="6">
        <name>[2Fe-2S] cluster</name>
        <dbReference type="ChEBI" id="CHEBI:190135"/>
    </cofactor>
</comment>
<feature type="domain" description="2Fe-2S ferredoxin-type" evidence="7">
    <location>
        <begin position="2"/>
        <end position="105"/>
    </location>
</feature>
<dbReference type="CDD" id="cd00207">
    <property type="entry name" value="fer2"/>
    <property type="match status" value="1"/>
</dbReference>
<evidence type="ECO:0000256" key="2">
    <source>
        <dbReference type="ARBA" id="ARBA00022714"/>
    </source>
</evidence>
<keyword evidence="5" id="KW-0411">Iron-sulfur</keyword>
<proteinExistence type="inferred from homology"/>
<dbReference type="PANTHER" id="PTHR23426:SF65">
    <property type="entry name" value="FERREDOXIN-2, MITOCHONDRIAL"/>
    <property type="match status" value="1"/>
</dbReference>
<dbReference type="KEGG" id="msl:Msil_3549"/>
<dbReference type="PROSITE" id="PS51085">
    <property type="entry name" value="2FE2S_FER_2"/>
    <property type="match status" value="1"/>
</dbReference>
<evidence type="ECO:0000256" key="1">
    <source>
        <dbReference type="ARBA" id="ARBA00010914"/>
    </source>
</evidence>
<dbReference type="GO" id="GO:0051537">
    <property type="term" value="F:2 iron, 2 sulfur cluster binding"/>
    <property type="evidence" value="ECO:0007669"/>
    <property type="project" value="UniProtKB-KW"/>
</dbReference>
<dbReference type="Pfam" id="PF00111">
    <property type="entry name" value="Fer2"/>
    <property type="match status" value="1"/>
</dbReference>
<dbReference type="HOGENOM" id="CLU_082632_5_1_5"/>
<evidence type="ECO:0000259" key="7">
    <source>
        <dbReference type="PROSITE" id="PS51085"/>
    </source>
</evidence>
<gene>
    <name evidence="8" type="ordered locus">Msil_3549</name>
</gene>
<dbReference type="Gene3D" id="3.10.20.30">
    <property type="match status" value="1"/>
</dbReference>
<organism evidence="8 9">
    <name type="scientific">Methylocella silvestris (strain DSM 15510 / CIP 108128 / LMG 27833 / NCIMB 13906 / BL2)</name>
    <dbReference type="NCBI Taxonomy" id="395965"/>
    <lineage>
        <taxon>Bacteria</taxon>
        <taxon>Pseudomonadati</taxon>
        <taxon>Pseudomonadota</taxon>
        <taxon>Alphaproteobacteria</taxon>
        <taxon>Hyphomicrobiales</taxon>
        <taxon>Beijerinckiaceae</taxon>
        <taxon>Methylocella</taxon>
    </lineage>
</organism>
<dbReference type="eggNOG" id="COG0633">
    <property type="taxonomic scope" value="Bacteria"/>
</dbReference>
<dbReference type="GO" id="GO:0009055">
    <property type="term" value="F:electron transfer activity"/>
    <property type="evidence" value="ECO:0007669"/>
    <property type="project" value="TreeGrafter"/>
</dbReference>
<sequence length="106" mass="11291">MPKITFVDSLGEARTVDAEVGSTVMEAAIRNAIPEIAAECGGGCACATCHVYVDDPWGKLTGKASDQEEDMLDFAYAVQPNSRLSCQITVTEELDGLHVTTPDRQG</sequence>
<keyword evidence="9" id="KW-1185">Reference proteome</keyword>
<evidence type="ECO:0000313" key="8">
    <source>
        <dbReference type="EMBL" id="ACK52438.1"/>
    </source>
</evidence>
<dbReference type="AlphaFoldDB" id="B8ETT6"/>
<dbReference type="GO" id="GO:0140647">
    <property type="term" value="P:P450-containing electron transport chain"/>
    <property type="evidence" value="ECO:0007669"/>
    <property type="project" value="InterPro"/>
</dbReference>
<dbReference type="InterPro" id="IPR001041">
    <property type="entry name" value="2Fe-2S_ferredoxin-type"/>
</dbReference>
<dbReference type="EMBL" id="CP001280">
    <property type="protein sequence ID" value="ACK52438.1"/>
    <property type="molecule type" value="Genomic_DNA"/>
</dbReference>
<dbReference type="SUPFAM" id="SSF54292">
    <property type="entry name" value="2Fe-2S ferredoxin-like"/>
    <property type="match status" value="1"/>
</dbReference>
<dbReference type="InterPro" id="IPR001055">
    <property type="entry name" value="Adrenodoxin-like"/>
</dbReference>